<gene>
    <name evidence="4" type="ORF">SAMN02744037_00232</name>
</gene>
<dbReference type="EMBL" id="FRAE01000006">
    <property type="protein sequence ID" value="SHJ52075.1"/>
    <property type="molecule type" value="Genomic_DNA"/>
</dbReference>
<evidence type="ECO:0000313" key="5">
    <source>
        <dbReference type="Proteomes" id="UP000242497"/>
    </source>
</evidence>
<dbReference type="InterPro" id="IPR050272">
    <property type="entry name" value="Isochorismatase-like_hydrls"/>
</dbReference>
<dbReference type="InterPro" id="IPR000868">
    <property type="entry name" value="Isochorismatase-like_dom"/>
</dbReference>
<dbReference type="AlphaFoldDB" id="A0A1M6JZG8"/>
<dbReference type="SUPFAM" id="SSF52499">
    <property type="entry name" value="Isochorismatase-like hydrolases"/>
    <property type="match status" value="1"/>
</dbReference>
<keyword evidence="5" id="KW-1185">Reference proteome</keyword>
<dbReference type="Proteomes" id="UP000242497">
    <property type="component" value="Unassembled WGS sequence"/>
</dbReference>
<dbReference type="PANTHER" id="PTHR43540">
    <property type="entry name" value="PEROXYUREIDOACRYLATE/UREIDOACRYLATE AMIDOHYDROLASE-RELATED"/>
    <property type="match status" value="1"/>
</dbReference>
<dbReference type="PANTHER" id="PTHR43540:SF6">
    <property type="entry name" value="ISOCHORISMATASE-LIKE DOMAIN-CONTAINING PROTEIN"/>
    <property type="match status" value="1"/>
</dbReference>
<feature type="domain" description="Isochorismatase-like" evidence="3">
    <location>
        <begin position="25"/>
        <end position="187"/>
    </location>
</feature>
<keyword evidence="2" id="KW-0378">Hydrolase</keyword>
<evidence type="ECO:0000256" key="1">
    <source>
        <dbReference type="ARBA" id="ARBA00006336"/>
    </source>
</evidence>
<protein>
    <submittedName>
        <fullName evidence="4">Nicotinamidase-related amidase</fullName>
    </submittedName>
</protein>
<accession>A0A1M6JZG8</accession>
<dbReference type="Gene3D" id="3.40.50.850">
    <property type="entry name" value="Isochorismatase-like"/>
    <property type="match status" value="1"/>
</dbReference>
<organism evidence="4 5">
    <name type="scientific">Tepidibacter formicigenes DSM 15518</name>
    <dbReference type="NCBI Taxonomy" id="1123349"/>
    <lineage>
        <taxon>Bacteria</taxon>
        <taxon>Bacillati</taxon>
        <taxon>Bacillota</taxon>
        <taxon>Clostridia</taxon>
        <taxon>Peptostreptococcales</taxon>
        <taxon>Peptostreptococcaceae</taxon>
        <taxon>Tepidibacter</taxon>
    </lineage>
</organism>
<dbReference type="Pfam" id="PF00857">
    <property type="entry name" value="Isochorismatase"/>
    <property type="match status" value="1"/>
</dbReference>
<comment type="similarity">
    <text evidence="1">Belongs to the isochorismatase family.</text>
</comment>
<evidence type="ECO:0000259" key="3">
    <source>
        <dbReference type="Pfam" id="PF00857"/>
    </source>
</evidence>
<evidence type="ECO:0000313" key="4">
    <source>
        <dbReference type="EMBL" id="SHJ52075.1"/>
    </source>
</evidence>
<name>A0A1M6JZG8_9FIRM</name>
<sequence>MVDILMSITWLDYFRGRKGINMKPALVVIDMQPFFFRTDERKEKLDELIVKINELIEFADENSIPVYHVKTIHKRNKSTWNLVMRKHNFGALFEGTAESKIIPEIIRKNHHKVIVKTRQSTFIRTNFEKELRDNSIDTVILSGVFTHGCVGRTAIDAYELDFNVILAIEASFSHLKNQERVMLEVIKEEQQQKVLSNKEIIELLKK</sequence>
<dbReference type="CDD" id="cd00431">
    <property type="entry name" value="cysteine_hydrolases"/>
    <property type="match status" value="1"/>
</dbReference>
<evidence type="ECO:0000256" key="2">
    <source>
        <dbReference type="ARBA" id="ARBA00022801"/>
    </source>
</evidence>
<dbReference type="STRING" id="1123349.SAMN02744037_00232"/>
<dbReference type="GO" id="GO:0016787">
    <property type="term" value="F:hydrolase activity"/>
    <property type="evidence" value="ECO:0007669"/>
    <property type="project" value="UniProtKB-KW"/>
</dbReference>
<reference evidence="5" key="1">
    <citation type="submission" date="2016-11" db="EMBL/GenBank/DDBJ databases">
        <authorList>
            <person name="Varghese N."/>
            <person name="Submissions S."/>
        </authorList>
    </citation>
    <scope>NUCLEOTIDE SEQUENCE [LARGE SCALE GENOMIC DNA]</scope>
    <source>
        <strain evidence="5">DSM 15518</strain>
    </source>
</reference>
<proteinExistence type="inferred from homology"/>
<dbReference type="InterPro" id="IPR036380">
    <property type="entry name" value="Isochorismatase-like_sf"/>
</dbReference>